<dbReference type="Proteomes" id="UP000515163">
    <property type="component" value="Unplaced"/>
</dbReference>
<keyword evidence="1" id="KW-0732">Signal</keyword>
<dbReference type="PRINTS" id="PR00453">
    <property type="entry name" value="VWFADOMAIN"/>
</dbReference>
<keyword evidence="3" id="KW-1185">Reference proteome</keyword>
<organism evidence="3 4">
    <name type="scientific">Actinia tenebrosa</name>
    <name type="common">Australian red waratah sea anemone</name>
    <dbReference type="NCBI Taxonomy" id="6105"/>
    <lineage>
        <taxon>Eukaryota</taxon>
        <taxon>Metazoa</taxon>
        <taxon>Cnidaria</taxon>
        <taxon>Anthozoa</taxon>
        <taxon>Hexacorallia</taxon>
        <taxon>Actiniaria</taxon>
        <taxon>Actiniidae</taxon>
        <taxon>Actinia</taxon>
    </lineage>
</organism>
<dbReference type="SMART" id="SM00327">
    <property type="entry name" value="VWA"/>
    <property type="match status" value="1"/>
</dbReference>
<evidence type="ECO:0000313" key="4">
    <source>
        <dbReference type="RefSeq" id="XP_031552692.1"/>
    </source>
</evidence>
<evidence type="ECO:0000256" key="1">
    <source>
        <dbReference type="SAM" id="SignalP"/>
    </source>
</evidence>
<feature type="domain" description="VWFA" evidence="2">
    <location>
        <begin position="195"/>
        <end position="371"/>
    </location>
</feature>
<protein>
    <submittedName>
        <fullName evidence="4">Uncharacterized protein LOC116289889</fullName>
    </submittedName>
</protein>
<dbReference type="GeneID" id="116289889"/>
<evidence type="ECO:0000259" key="2">
    <source>
        <dbReference type="PROSITE" id="PS50234"/>
    </source>
</evidence>
<dbReference type="CDD" id="cd01450">
    <property type="entry name" value="vWFA_subfamily_ECM"/>
    <property type="match status" value="1"/>
</dbReference>
<dbReference type="OrthoDB" id="5982552at2759"/>
<dbReference type="InterPro" id="IPR036465">
    <property type="entry name" value="vWFA_dom_sf"/>
</dbReference>
<dbReference type="PANTHER" id="PTHR24020">
    <property type="entry name" value="COLLAGEN ALPHA"/>
    <property type="match status" value="1"/>
</dbReference>
<feature type="chain" id="PRO_5027753859" evidence="1">
    <location>
        <begin position="18"/>
        <end position="377"/>
    </location>
</feature>
<dbReference type="AlphaFoldDB" id="A0A6P8HJ35"/>
<dbReference type="Pfam" id="PF00092">
    <property type="entry name" value="VWA"/>
    <property type="match status" value="1"/>
</dbReference>
<dbReference type="PROSITE" id="PS50234">
    <property type="entry name" value="VWFA"/>
    <property type="match status" value="1"/>
</dbReference>
<accession>A0A6P8HJ35</accession>
<evidence type="ECO:0000313" key="3">
    <source>
        <dbReference type="Proteomes" id="UP000515163"/>
    </source>
</evidence>
<gene>
    <name evidence="4" type="primary">LOC116289889</name>
</gene>
<dbReference type="InterPro" id="IPR002035">
    <property type="entry name" value="VWF_A"/>
</dbReference>
<dbReference type="InterPro" id="IPR050525">
    <property type="entry name" value="ECM_Assembly_Org"/>
</dbReference>
<dbReference type="Gene3D" id="3.40.50.410">
    <property type="entry name" value="von Willebrand factor, type A domain"/>
    <property type="match status" value="1"/>
</dbReference>
<dbReference type="RefSeq" id="XP_031552692.1">
    <property type="nucleotide sequence ID" value="XM_031696832.1"/>
</dbReference>
<dbReference type="SUPFAM" id="SSF53300">
    <property type="entry name" value="vWA-like"/>
    <property type="match status" value="1"/>
</dbReference>
<dbReference type="PANTHER" id="PTHR24020:SF20">
    <property type="entry name" value="PH DOMAIN-CONTAINING PROTEIN"/>
    <property type="match status" value="1"/>
</dbReference>
<dbReference type="KEGG" id="aten:116289889"/>
<dbReference type="InParanoid" id="A0A6P8HJ35"/>
<reference evidence="4" key="1">
    <citation type="submission" date="2025-08" db="UniProtKB">
        <authorList>
            <consortium name="RefSeq"/>
        </authorList>
    </citation>
    <scope>IDENTIFICATION</scope>
</reference>
<proteinExistence type="predicted"/>
<name>A0A6P8HJ35_ACTTE</name>
<sequence length="377" mass="41178">MFFLTILLLGAIQLSSCLLPSEITYKTCPKLWKKIGCSTGVHVNLSIAIDDRNKNIVDWDNVNAYEHDLLCRCRQLNLAKGHTWFGVDSQGLCLSQRGDLGSYLIQNPLEDVSKCSGPITQATLIAPDGSNCIGSQYRPFFYTIETSVPAVLAGAPVGSAPEEEMEEEEEEVAVGAAPEKEQEEEEVASCKTVADVVLVIDVSGSVKLKGFRQTQKFIKSFMDRFDFTDGTRIGIVTYDEKCQQVLDWNESAKKNKESLKKYCDSLRYTGGSTRTDLALKCAADKIVKLQKRPNVPITCVVMTDGMTWGGSNTVHGPASSLRSLGAKIISIGVGVDIDPHELKTIAGGVENNVIITDNFSDLSGPRFLNNLIAKSCH</sequence>
<feature type="signal peptide" evidence="1">
    <location>
        <begin position="1"/>
        <end position="17"/>
    </location>
</feature>